<evidence type="ECO:0000256" key="5">
    <source>
        <dbReference type="ARBA" id="ARBA00012827"/>
    </source>
</evidence>
<dbReference type="InterPro" id="IPR026017">
    <property type="entry name" value="Lumazine-bd_dom"/>
</dbReference>
<evidence type="ECO:0000313" key="11">
    <source>
        <dbReference type="EMBL" id="AFI85085.1"/>
    </source>
</evidence>
<dbReference type="NCBIfam" id="TIGR00187">
    <property type="entry name" value="ribE"/>
    <property type="match status" value="1"/>
</dbReference>
<evidence type="ECO:0000256" key="1">
    <source>
        <dbReference type="ARBA" id="ARBA00000968"/>
    </source>
</evidence>
<dbReference type="OrthoDB" id="9788537at2"/>
<protein>
    <recommendedName>
        <fullName evidence="6 10">Riboflavin synthase</fullName>
        <ecNumber evidence="5 10">2.5.1.9</ecNumber>
    </recommendedName>
</protein>
<comment type="function">
    <text evidence="2">Catalyzes the dismutation of two molecules of 6,7-dimethyl-8-ribityllumazine, resulting in the formation of riboflavin and 5-amino-6-(D-ribitylamino)uracil.</text>
</comment>
<organism evidence="11 12">
    <name type="scientific">Methylophaga nitratireducenticrescens</name>
    <dbReference type="NCBI Taxonomy" id="754476"/>
    <lineage>
        <taxon>Bacteria</taxon>
        <taxon>Pseudomonadati</taxon>
        <taxon>Pseudomonadota</taxon>
        <taxon>Gammaproteobacteria</taxon>
        <taxon>Thiotrichales</taxon>
        <taxon>Piscirickettsiaceae</taxon>
        <taxon>Methylophaga</taxon>
    </lineage>
</organism>
<dbReference type="InterPro" id="IPR017938">
    <property type="entry name" value="Riboflavin_synthase-like_b-brl"/>
</dbReference>
<gene>
    <name evidence="11" type="ordered locus">Q7A_2275</name>
</gene>
<dbReference type="Pfam" id="PF00677">
    <property type="entry name" value="Lum_binding"/>
    <property type="match status" value="2"/>
</dbReference>
<evidence type="ECO:0000313" key="12">
    <source>
        <dbReference type="Proteomes" id="UP000009144"/>
    </source>
</evidence>
<dbReference type="eggNOG" id="COG0307">
    <property type="taxonomic scope" value="Bacteria"/>
</dbReference>
<sequence>MFTGIIAAVGQLKSLESRGGDLRLHIDPAKLELTDVKLGDSIAVNGVCLTVVEMSANHLQFDVSQETLQRTSLGQLTTGSEANLEKALAVGDRLGGHFVSGHVDGLGEVISKAASARSWQYRIKVPADLTRYIAEKGSISIDGVSLTVNSIFEGGFDINIIPHTLEETIIKYYQPGTRVNLEVDLIARYLERLLPQTGSTISRDFLTQQGFIR</sequence>
<proteinExistence type="predicted"/>
<keyword evidence="9" id="KW-0677">Repeat</keyword>
<comment type="subunit">
    <text evidence="4">Homotrimer.</text>
</comment>
<keyword evidence="12" id="KW-1185">Reference proteome</keyword>
<comment type="catalytic activity">
    <reaction evidence="1">
        <text>2 6,7-dimethyl-8-(1-D-ribityl)lumazine + H(+) = 5-amino-6-(D-ribitylamino)uracil + riboflavin</text>
        <dbReference type="Rhea" id="RHEA:20772"/>
        <dbReference type="ChEBI" id="CHEBI:15378"/>
        <dbReference type="ChEBI" id="CHEBI:15934"/>
        <dbReference type="ChEBI" id="CHEBI:57986"/>
        <dbReference type="ChEBI" id="CHEBI:58201"/>
        <dbReference type="EC" id="2.5.1.9"/>
    </reaction>
</comment>
<dbReference type="GO" id="GO:0004746">
    <property type="term" value="F:riboflavin synthase activity"/>
    <property type="evidence" value="ECO:0007669"/>
    <property type="project" value="UniProtKB-UniRule"/>
</dbReference>
<dbReference type="PATRIC" id="fig|754476.3.peg.2248"/>
<dbReference type="SUPFAM" id="SSF63380">
    <property type="entry name" value="Riboflavin synthase domain-like"/>
    <property type="match status" value="2"/>
</dbReference>
<evidence type="ECO:0000256" key="3">
    <source>
        <dbReference type="ARBA" id="ARBA00004887"/>
    </source>
</evidence>
<reference evidence="11 12" key="2">
    <citation type="journal article" date="2013" name="Int. J. Syst. Evol. Microbiol.">
        <title>Methylophaga nitratireducenticrescens sp. nov. and Methylophaga frappieri sp. nov., isolated from the biofilm of the methanol-fed denitrification system treating the seawater at the Montreal Biodome.</title>
        <authorList>
            <person name="Villeneuve C."/>
            <person name="Martineau C."/>
            <person name="Mauffrey F."/>
            <person name="Villemur R."/>
        </authorList>
    </citation>
    <scope>NUCLEOTIDE SEQUENCE [LARGE SCALE GENOMIC DNA]</scope>
    <source>
        <strain evidence="11 12">JAM1</strain>
    </source>
</reference>
<dbReference type="AlphaFoldDB" id="I1XL16"/>
<reference evidence="11 12" key="1">
    <citation type="journal article" date="2012" name="J. Bacteriol.">
        <title>Complete genome sequences of Methylophaga sp. strain JAM1 and Methylophaga sp. strain JAM7.</title>
        <authorList>
            <person name="Villeneuve C."/>
            <person name="Martineau C."/>
            <person name="Mauffrey F."/>
            <person name="Villemur R."/>
        </authorList>
    </citation>
    <scope>NUCLEOTIDE SEQUENCE [LARGE SCALE GENOMIC DNA]</scope>
    <source>
        <strain evidence="11 12">JAM1</strain>
    </source>
</reference>
<evidence type="ECO:0000256" key="6">
    <source>
        <dbReference type="ARBA" id="ARBA00013950"/>
    </source>
</evidence>
<comment type="pathway">
    <text evidence="3">Cofactor biosynthesis; riboflavin biosynthesis; riboflavin from 2-hydroxy-3-oxobutyl phosphate and 5-amino-6-(D-ribitylamino)uracil: step 2/2.</text>
</comment>
<dbReference type="NCBIfam" id="NF006767">
    <property type="entry name" value="PRK09289.1"/>
    <property type="match status" value="1"/>
</dbReference>
<dbReference type="EMBL" id="CP003390">
    <property type="protein sequence ID" value="AFI85085.1"/>
    <property type="molecule type" value="Genomic_DNA"/>
</dbReference>
<dbReference type="KEGG" id="mej:Q7A_2275"/>
<keyword evidence="7" id="KW-0686">Riboflavin biosynthesis</keyword>
<dbReference type="PIRSF" id="PIRSF000498">
    <property type="entry name" value="Riboflavin_syn_A"/>
    <property type="match status" value="1"/>
</dbReference>
<name>I1XL16_METNJ</name>
<dbReference type="PANTHER" id="PTHR21098:SF12">
    <property type="entry name" value="RIBOFLAVIN SYNTHASE"/>
    <property type="match status" value="1"/>
</dbReference>
<evidence type="ECO:0000256" key="4">
    <source>
        <dbReference type="ARBA" id="ARBA00011233"/>
    </source>
</evidence>
<dbReference type="PANTHER" id="PTHR21098">
    <property type="entry name" value="RIBOFLAVIN SYNTHASE ALPHA CHAIN"/>
    <property type="match status" value="1"/>
</dbReference>
<evidence type="ECO:0000256" key="8">
    <source>
        <dbReference type="ARBA" id="ARBA00022679"/>
    </source>
</evidence>
<dbReference type="FunFam" id="2.40.30.20:FF:000003">
    <property type="entry name" value="Riboflavin synthase, alpha subunit"/>
    <property type="match status" value="1"/>
</dbReference>
<dbReference type="EC" id="2.5.1.9" evidence="5 10"/>
<dbReference type="PROSITE" id="PS51177">
    <property type="entry name" value="LUMAZINE_BIND"/>
    <property type="match status" value="2"/>
</dbReference>
<evidence type="ECO:0000256" key="10">
    <source>
        <dbReference type="NCBIfam" id="TIGR00187"/>
    </source>
</evidence>
<dbReference type="InterPro" id="IPR023366">
    <property type="entry name" value="ATP_synth_asu-like_sf"/>
</dbReference>
<dbReference type="CDD" id="cd00402">
    <property type="entry name" value="Riboflavin_synthase_like"/>
    <property type="match status" value="1"/>
</dbReference>
<dbReference type="Proteomes" id="UP000009144">
    <property type="component" value="Chromosome"/>
</dbReference>
<dbReference type="STRING" id="754476.Q7A_2275"/>
<dbReference type="Gene3D" id="2.40.30.20">
    <property type="match status" value="2"/>
</dbReference>
<dbReference type="GO" id="GO:0009231">
    <property type="term" value="P:riboflavin biosynthetic process"/>
    <property type="evidence" value="ECO:0007669"/>
    <property type="project" value="UniProtKB-KW"/>
</dbReference>
<accession>I1XL16</accession>
<keyword evidence="8 11" id="KW-0808">Transferase</keyword>
<evidence type="ECO:0000256" key="9">
    <source>
        <dbReference type="ARBA" id="ARBA00022737"/>
    </source>
</evidence>
<dbReference type="HOGENOM" id="CLU_034388_2_2_6"/>
<evidence type="ECO:0000256" key="2">
    <source>
        <dbReference type="ARBA" id="ARBA00002803"/>
    </source>
</evidence>
<dbReference type="FunFam" id="2.40.30.20:FF:000004">
    <property type="entry name" value="Riboflavin synthase, alpha subunit"/>
    <property type="match status" value="1"/>
</dbReference>
<dbReference type="NCBIfam" id="NF009566">
    <property type="entry name" value="PRK13020.1"/>
    <property type="match status" value="1"/>
</dbReference>
<dbReference type="RefSeq" id="WP_014707453.1">
    <property type="nucleotide sequence ID" value="NC_017857.3"/>
</dbReference>
<evidence type="ECO:0000256" key="7">
    <source>
        <dbReference type="ARBA" id="ARBA00022619"/>
    </source>
</evidence>
<dbReference type="InterPro" id="IPR001783">
    <property type="entry name" value="Lumazine-bd"/>
</dbReference>